<dbReference type="PANTHER" id="PTHR46228">
    <property type="entry name" value="KELCH DOMAIN-CONTAINING PROTEIN"/>
    <property type="match status" value="1"/>
</dbReference>
<feature type="compositionally biased region" description="Polar residues" evidence="3">
    <location>
        <begin position="420"/>
        <end position="465"/>
    </location>
</feature>
<evidence type="ECO:0000256" key="3">
    <source>
        <dbReference type="SAM" id="MobiDB-lite"/>
    </source>
</evidence>
<feature type="region of interest" description="Disordered" evidence="3">
    <location>
        <begin position="362"/>
        <end position="465"/>
    </location>
</feature>
<evidence type="ECO:0000256" key="2">
    <source>
        <dbReference type="ARBA" id="ARBA00022737"/>
    </source>
</evidence>
<dbReference type="InterPro" id="IPR006652">
    <property type="entry name" value="Kelch_1"/>
</dbReference>
<feature type="region of interest" description="Disordered" evidence="3">
    <location>
        <begin position="581"/>
        <end position="624"/>
    </location>
</feature>
<dbReference type="Gene3D" id="2.120.10.80">
    <property type="entry name" value="Kelch-type beta propeller"/>
    <property type="match status" value="2"/>
</dbReference>
<dbReference type="PANTHER" id="PTHR46228:SF2">
    <property type="entry name" value="KELCH REPEAT PROTEIN (AFU_ORTHOLOGUE AFUA_4G14350)"/>
    <property type="match status" value="1"/>
</dbReference>
<keyword evidence="2" id="KW-0677">Repeat</keyword>
<dbReference type="SUPFAM" id="SSF117281">
    <property type="entry name" value="Kelch motif"/>
    <property type="match status" value="1"/>
</dbReference>
<keyword evidence="5" id="KW-1185">Reference proteome</keyword>
<dbReference type="Proteomes" id="UP001279734">
    <property type="component" value="Unassembled WGS sequence"/>
</dbReference>
<evidence type="ECO:0000256" key="1">
    <source>
        <dbReference type="ARBA" id="ARBA00022441"/>
    </source>
</evidence>
<keyword evidence="1" id="KW-0880">Kelch repeat</keyword>
<gene>
    <name evidence="4" type="ORF">Nepgr_001622</name>
</gene>
<dbReference type="EMBL" id="BSYO01000001">
    <property type="protein sequence ID" value="GMG99782.1"/>
    <property type="molecule type" value="Genomic_DNA"/>
</dbReference>
<dbReference type="AlphaFoldDB" id="A0AAD3P7H3"/>
<reference evidence="4" key="1">
    <citation type="submission" date="2023-05" db="EMBL/GenBank/DDBJ databases">
        <title>Nepenthes gracilis genome sequencing.</title>
        <authorList>
            <person name="Fukushima K."/>
        </authorList>
    </citation>
    <scope>NUCLEOTIDE SEQUENCE</scope>
    <source>
        <strain evidence="4">SING2019-196</strain>
    </source>
</reference>
<evidence type="ECO:0000313" key="5">
    <source>
        <dbReference type="Proteomes" id="UP001279734"/>
    </source>
</evidence>
<organism evidence="4 5">
    <name type="scientific">Nepenthes gracilis</name>
    <name type="common">Slender pitcher plant</name>
    <dbReference type="NCBI Taxonomy" id="150966"/>
    <lineage>
        <taxon>Eukaryota</taxon>
        <taxon>Viridiplantae</taxon>
        <taxon>Streptophyta</taxon>
        <taxon>Embryophyta</taxon>
        <taxon>Tracheophyta</taxon>
        <taxon>Spermatophyta</taxon>
        <taxon>Magnoliopsida</taxon>
        <taxon>eudicotyledons</taxon>
        <taxon>Gunneridae</taxon>
        <taxon>Pentapetalae</taxon>
        <taxon>Caryophyllales</taxon>
        <taxon>Nepenthaceae</taxon>
        <taxon>Nepenthes</taxon>
    </lineage>
</organism>
<dbReference type="Pfam" id="PF01344">
    <property type="entry name" value="Kelch_1"/>
    <property type="match status" value="1"/>
</dbReference>
<feature type="compositionally biased region" description="Low complexity" evidence="3">
    <location>
        <begin position="404"/>
        <end position="414"/>
    </location>
</feature>
<dbReference type="InterPro" id="IPR015915">
    <property type="entry name" value="Kelch-typ_b-propeller"/>
</dbReference>
<evidence type="ECO:0000313" key="4">
    <source>
        <dbReference type="EMBL" id="GMG99782.1"/>
    </source>
</evidence>
<accession>A0AAD3P7H3</accession>
<proteinExistence type="predicted"/>
<name>A0AAD3P7H3_NEPGR</name>
<comment type="caution">
    <text evidence="4">The sequence shown here is derived from an EMBL/GenBank/DDBJ whole genome shotgun (WGS) entry which is preliminary data.</text>
</comment>
<dbReference type="Pfam" id="PF24681">
    <property type="entry name" value="Kelch_KLHDC2_KLHL20_DRC7"/>
    <property type="match status" value="1"/>
</dbReference>
<sequence length="624" mass="67542">MASMGAEVSKKAMWLYPKVVGFNPSERWGHTSCYSHGVVYVFGGCCGGLHFSDILMLNINTMAWSTLMATGEGPGPRDSHSSALWGNKMIVFGGTNGSKKVNDLHIMDLGTNVWTRPVCRGTPPSPRESHTATLVGGEKLVVFGGSGEGMGVYLNDLHILDLKTMSWTSPEVKGEVPSPRDSHAAVAVGNKVFIYGGDCGDRYHGGLDMFDVDTFTWTRLSVQGSSPGARAGHAAVTIGTKIYVVGGVGDKRYYNDAWALDTSSCSWAKLNICGQPPQGRFSHTAVVMELDIAIYGGCGEDERPRGELLILHLGADHPNGRYNVSLCKSFRRHWNQERRKFQQGAVNNLKTMVFGGGNEAERIRSHEPDSRPNQSCHFGSDPKRRRTINSSTWEMESEPEEHSLSVSQHSSPSQSDHEQTSAQKTQTFMSTSQGLPFFNQPSQSVRRPKPSNNAMGNTSLPNWVTRQDLPDRYSSIEEKQSNQKLEYCSGVCQLGIQIADERSKQEGRSQYPIGAEVRGSVDGVFDSGYLMTATVNGRILRGVLFATGPGVVYRGANSSSVSSHIAACCSRPGAEQIQSFSQKKVPGPSPPPLGPLSSIGRESTHRGDLQGVVLTLGGPGSSHG</sequence>
<protein>
    <submittedName>
        <fullName evidence="4">Uncharacterized protein</fullName>
    </submittedName>
</protein>